<dbReference type="InterPro" id="IPR036661">
    <property type="entry name" value="Luciferase-like_sf"/>
</dbReference>
<protein>
    <submittedName>
        <fullName evidence="3">LLM class flavin-dependent oxidoreductase</fullName>
    </submittedName>
</protein>
<organism evidence="3 4">
    <name type="scientific">Tenggerimyces flavus</name>
    <dbReference type="NCBI Taxonomy" id="1708749"/>
    <lineage>
        <taxon>Bacteria</taxon>
        <taxon>Bacillati</taxon>
        <taxon>Actinomycetota</taxon>
        <taxon>Actinomycetes</taxon>
        <taxon>Propionibacteriales</taxon>
        <taxon>Nocardioidaceae</taxon>
        <taxon>Tenggerimyces</taxon>
    </lineage>
</organism>
<feature type="domain" description="Luciferase-like" evidence="2">
    <location>
        <begin position="10"/>
        <end position="258"/>
    </location>
</feature>
<accession>A0ABV7YE93</accession>
<dbReference type="EMBL" id="JBHRZH010000018">
    <property type="protein sequence ID" value="MFC3763483.1"/>
    <property type="molecule type" value="Genomic_DNA"/>
</dbReference>
<dbReference type="Pfam" id="PF00296">
    <property type="entry name" value="Bac_luciferase"/>
    <property type="match status" value="1"/>
</dbReference>
<evidence type="ECO:0000259" key="2">
    <source>
        <dbReference type="Pfam" id="PF00296"/>
    </source>
</evidence>
<keyword evidence="1" id="KW-0560">Oxidoreductase</keyword>
<evidence type="ECO:0000313" key="3">
    <source>
        <dbReference type="EMBL" id="MFC3763483.1"/>
    </source>
</evidence>
<dbReference type="PANTHER" id="PTHR43244:SF1">
    <property type="entry name" value="5,10-METHYLENETETRAHYDROMETHANOPTERIN REDUCTASE"/>
    <property type="match status" value="1"/>
</dbReference>
<reference evidence="4" key="1">
    <citation type="journal article" date="2019" name="Int. J. Syst. Evol. Microbiol.">
        <title>The Global Catalogue of Microorganisms (GCM) 10K type strain sequencing project: providing services to taxonomists for standard genome sequencing and annotation.</title>
        <authorList>
            <consortium name="The Broad Institute Genomics Platform"/>
            <consortium name="The Broad Institute Genome Sequencing Center for Infectious Disease"/>
            <person name="Wu L."/>
            <person name="Ma J."/>
        </authorList>
    </citation>
    <scope>NUCLEOTIDE SEQUENCE [LARGE SCALE GENOMIC DNA]</scope>
    <source>
        <strain evidence="4">CGMCC 4.7241</strain>
    </source>
</reference>
<dbReference type="Proteomes" id="UP001595699">
    <property type="component" value="Unassembled WGS sequence"/>
</dbReference>
<dbReference type="SUPFAM" id="SSF51679">
    <property type="entry name" value="Bacterial luciferase-like"/>
    <property type="match status" value="1"/>
</dbReference>
<sequence>MRYGFVLAYGDARTAAELAQIAEEHGWDAFFCWESVWGIDPWVALTAAAMTTERIKLGTMLTPLPRRRPWELASQTATLDNLSGGRVILPIGLGVPSNEPRFWLFEDDPGRKVRAELMDEGIDMLRLLWKDKTFTYEGTHYRSRALDTEPMPGLPPTPVQPTIPIWAVGAWPRMKSMKRAAQLEGWLPAYHPTDPDADKELTPQILAEAVAWIREERAKAGRKMDDFDVIWEGKTPADDPAAGAAKAREWADAGATWWLEADWDSFDPNEVRQASERRLRAGPPRIEV</sequence>
<comment type="caution">
    <text evidence="3">The sequence shown here is derived from an EMBL/GenBank/DDBJ whole genome shotgun (WGS) entry which is preliminary data.</text>
</comment>
<name>A0ABV7YE93_9ACTN</name>
<gene>
    <name evidence="3" type="ORF">ACFOUW_21775</name>
</gene>
<evidence type="ECO:0000313" key="4">
    <source>
        <dbReference type="Proteomes" id="UP001595699"/>
    </source>
</evidence>
<keyword evidence="4" id="KW-1185">Reference proteome</keyword>
<dbReference type="Gene3D" id="3.20.20.30">
    <property type="entry name" value="Luciferase-like domain"/>
    <property type="match status" value="1"/>
</dbReference>
<dbReference type="InterPro" id="IPR011251">
    <property type="entry name" value="Luciferase-like_dom"/>
</dbReference>
<dbReference type="InterPro" id="IPR050564">
    <property type="entry name" value="F420-G6PD/mer"/>
</dbReference>
<evidence type="ECO:0000256" key="1">
    <source>
        <dbReference type="ARBA" id="ARBA00023002"/>
    </source>
</evidence>
<dbReference type="PANTHER" id="PTHR43244">
    <property type="match status" value="1"/>
</dbReference>
<dbReference type="RefSeq" id="WP_205117835.1">
    <property type="nucleotide sequence ID" value="NZ_JAFBCM010000001.1"/>
</dbReference>
<proteinExistence type="predicted"/>